<organism evidence="1 2">
    <name type="scientific">Fontibacillus panacisegetis</name>
    <dbReference type="NCBI Taxonomy" id="670482"/>
    <lineage>
        <taxon>Bacteria</taxon>
        <taxon>Bacillati</taxon>
        <taxon>Bacillota</taxon>
        <taxon>Bacilli</taxon>
        <taxon>Bacillales</taxon>
        <taxon>Paenibacillaceae</taxon>
        <taxon>Fontibacillus</taxon>
    </lineage>
</organism>
<name>A0A1G7LWB0_9BACL</name>
<dbReference type="STRING" id="670482.SAMN04488542_11289"/>
<gene>
    <name evidence="1" type="ORF">SAMN04488542_11289</name>
</gene>
<proteinExistence type="predicted"/>
<evidence type="ECO:0000313" key="2">
    <source>
        <dbReference type="Proteomes" id="UP000198972"/>
    </source>
</evidence>
<dbReference type="OrthoDB" id="2664580at2"/>
<reference evidence="1 2" key="1">
    <citation type="submission" date="2016-10" db="EMBL/GenBank/DDBJ databases">
        <authorList>
            <person name="de Groot N.N."/>
        </authorList>
    </citation>
    <scope>NUCLEOTIDE SEQUENCE [LARGE SCALE GENOMIC DNA]</scope>
    <source>
        <strain evidence="1 2">DSM 28129</strain>
    </source>
</reference>
<dbReference type="AlphaFoldDB" id="A0A1G7LWB0"/>
<dbReference type="Proteomes" id="UP000198972">
    <property type="component" value="Unassembled WGS sequence"/>
</dbReference>
<sequence>MSDLVSDLDRERSKLNKLGQKSIEQLIPLFSNEELQVQSQRVDKLLMQLYQIKSTCRKS</sequence>
<keyword evidence="2" id="KW-1185">Reference proteome</keyword>
<dbReference type="EMBL" id="FNBG01000012">
    <property type="protein sequence ID" value="SDF53787.1"/>
    <property type="molecule type" value="Genomic_DNA"/>
</dbReference>
<accession>A0A1G7LWB0</accession>
<evidence type="ECO:0008006" key="3">
    <source>
        <dbReference type="Google" id="ProtNLM"/>
    </source>
</evidence>
<protein>
    <recommendedName>
        <fullName evidence="3">Spo0E like sporulation regulatory protein</fullName>
    </recommendedName>
</protein>
<evidence type="ECO:0000313" key="1">
    <source>
        <dbReference type="EMBL" id="SDF53787.1"/>
    </source>
</evidence>